<dbReference type="SUPFAM" id="SSF57716">
    <property type="entry name" value="Glucocorticoid receptor-like (DNA-binding domain)"/>
    <property type="match status" value="1"/>
</dbReference>
<evidence type="ECO:0000256" key="3">
    <source>
        <dbReference type="ARBA" id="ARBA00022771"/>
    </source>
</evidence>
<evidence type="ECO:0000259" key="12">
    <source>
        <dbReference type="PROSITE" id="PS51030"/>
    </source>
</evidence>
<keyword evidence="11" id="KW-0812">Transmembrane</keyword>
<evidence type="ECO:0000313" key="15">
    <source>
        <dbReference type="EMBL" id="CAF3606029.1"/>
    </source>
</evidence>
<dbReference type="GO" id="GO:0043565">
    <property type="term" value="F:sequence-specific DNA binding"/>
    <property type="evidence" value="ECO:0007669"/>
    <property type="project" value="InterPro"/>
</dbReference>
<dbReference type="Gene3D" id="3.30.50.10">
    <property type="entry name" value="Erythroid Transcription Factor GATA-1, subunit A"/>
    <property type="match status" value="1"/>
</dbReference>
<comment type="similarity">
    <text evidence="1">Belongs to the nuclear hormone receptor family.</text>
</comment>
<gene>
    <name evidence="14" type="ORF">OVA965_LOCUS5681</name>
    <name evidence="15" type="ORF">TMI583_LOCUS5678</name>
</gene>
<evidence type="ECO:0000256" key="11">
    <source>
        <dbReference type="SAM" id="Phobius"/>
    </source>
</evidence>
<keyword evidence="9" id="KW-0539">Nucleus</keyword>
<proteinExistence type="inferred from homology"/>
<evidence type="ECO:0000256" key="4">
    <source>
        <dbReference type="ARBA" id="ARBA00022833"/>
    </source>
</evidence>
<dbReference type="Proteomes" id="UP000677228">
    <property type="component" value="Unassembled WGS sequence"/>
</dbReference>
<protein>
    <recommendedName>
        <fullName evidence="17">Nuclear receptor</fullName>
    </recommendedName>
</protein>
<feature type="transmembrane region" description="Helical" evidence="11">
    <location>
        <begin position="463"/>
        <end position="485"/>
    </location>
</feature>
<dbReference type="InterPro" id="IPR013088">
    <property type="entry name" value="Znf_NHR/GATA"/>
</dbReference>
<evidence type="ECO:0000313" key="14">
    <source>
        <dbReference type="EMBL" id="CAF0821700.1"/>
    </source>
</evidence>
<feature type="domain" description="Nuclear receptor" evidence="12">
    <location>
        <begin position="245"/>
        <end position="320"/>
    </location>
</feature>
<keyword evidence="11" id="KW-0472">Membrane</keyword>
<dbReference type="GO" id="GO:0003700">
    <property type="term" value="F:DNA-binding transcription factor activity"/>
    <property type="evidence" value="ECO:0007669"/>
    <property type="project" value="InterPro"/>
</dbReference>
<keyword evidence="7" id="KW-0804">Transcription</keyword>
<evidence type="ECO:0000259" key="13">
    <source>
        <dbReference type="PROSITE" id="PS51843"/>
    </source>
</evidence>
<evidence type="ECO:0000256" key="7">
    <source>
        <dbReference type="ARBA" id="ARBA00023163"/>
    </source>
</evidence>
<keyword evidence="2" id="KW-0479">Metal-binding</keyword>
<dbReference type="InterPro" id="IPR001628">
    <property type="entry name" value="Znf_hrmn_rcpt"/>
</dbReference>
<name>A0A8S2D1W6_9BILA</name>
<evidence type="ECO:0000256" key="1">
    <source>
        <dbReference type="ARBA" id="ARBA00005993"/>
    </source>
</evidence>
<feature type="compositionally biased region" description="Polar residues" evidence="10">
    <location>
        <begin position="153"/>
        <end position="162"/>
    </location>
</feature>
<dbReference type="PROSITE" id="PS51843">
    <property type="entry name" value="NR_LBD"/>
    <property type="match status" value="1"/>
</dbReference>
<keyword evidence="11" id="KW-1133">Transmembrane helix</keyword>
<dbReference type="PROSITE" id="PS00031">
    <property type="entry name" value="NUCLEAR_REC_DBD_1"/>
    <property type="match status" value="1"/>
</dbReference>
<evidence type="ECO:0000256" key="8">
    <source>
        <dbReference type="ARBA" id="ARBA00023170"/>
    </source>
</evidence>
<dbReference type="CDD" id="cd06916">
    <property type="entry name" value="NR_DBD_like"/>
    <property type="match status" value="1"/>
</dbReference>
<dbReference type="PROSITE" id="PS51030">
    <property type="entry name" value="NUCLEAR_REC_DBD_2"/>
    <property type="match status" value="1"/>
</dbReference>
<dbReference type="Pfam" id="PF00105">
    <property type="entry name" value="zf-C4"/>
    <property type="match status" value="1"/>
</dbReference>
<keyword evidence="4" id="KW-0862">Zinc</keyword>
<reference evidence="14" key="1">
    <citation type="submission" date="2021-02" db="EMBL/GenBank/DDBJ databases">
        <authorList>
            <person name="Nowell W R."/>
        </authorList>
    </citation>
    <scope>NUCLEOTIDE SEQUENCE</scope>
</reference>
<organism evidence="14 16">
    <name type="scientific">Didymodactylos carnosus</name>
    <dbReference type="NCBI Taxonomy" id="1234261"/>
    <lineage>
        <taxon>Eukaryota</taxon>
        <taxon>Metazoa</taxon>
        <taxon>Spiralia</taxon>
        <taxon>Gnathifera</taxon>
        <taxon>Rotifera</taxon>
        <taxon>Eurotatoria</taxon>
        <taxon>Bdelloidea</taxon>
        <taxon>Philodinida</taxon>
        <taxon>Philodinidae</taxon>
        <taxon>Didymodactylos</taxon>
    </lineage>
</organism>
<evidence type="ECO:0000256" key="2">
    <source>
        <dbReference type="ARBA" id="ARBA00022723"/>
    </source>
</evidence>
<dbReference type="SMART" id="SM00430">
    <property type="entry name" value="HOLI"/>
    <property type="match status" value="1"/>
</dbReference>
<dbReference type="Gene3D" id="1.10.565.10">
    <property type="entry name" value="Retinoid X Receptor"/>
    <property type="match status" value="1"/>
</dbReference>
<evidence type="ECO:0000313" key="16">
    <source>
        <dbReference type="Proteomes" id="UP000677228"/>
    </source>
</evidence>
<dbReference type="PRINTS" id="PR00047">
    <property type="entry name" value="STROIDFINGER"/>
</dbReference>
<dbReference type="EMBL" id="CAJOBA010001626">
    <property type="protein sequence ID" value="CAF3606029.1"/>
    <property type="molecule type" value="Genomic_DNA"/>
</dbReference>
<keyword evidence="3" id="KW-0863">Zinc-finger</keyword>
<dbReference type="SMART" id="SM00399">
    <property type="entry name" value="ZnF_C4"/>
    <property type="match status" value="1"/>
</dbReference>
<evidence type="ECO:0000256" key="9">
    <source>
        <dbReference type="ARBA" id="ARBA00023242"/>
    </source>
</evidence>
<dbReference type="EMBL" id="CAJNOK010001626">
    <property type="protein sequence ID" value="CAF0821700.1"/>
    <property type="molecule type" value="Genomic_DNA"/>
</dbReference>
<dbReference type="InterPro" id="IPR000536">
    <property type="entry name" value="Nucl_hrmn_rcpt_lig-bd"/>
</dbReference>
<keyword evidence="6" id="KW-0238">DNA-binding</keyword>
<accession>A0A8S2D1W6</accession>
<dbReference type="Proteomes" id="UP000682733">
    <property type="component" value="Unassembled WGS sequence"/>
</dbReference>
<dbReference type="GO" id="GO:0008270">
    <property type="term" value="F:zinc ion binding"/>
    <property type="evidence" value="ECO:0007669"/>
    <property type="project" value="UniProtKB-KW"/>
</dbReference>
<evidence type="ECO:0008006" key="17">
    <source>
        <dbReference type="Google" id="ProtNLM"/>
    </source>
</evidence>
<keyword evidence="5" id="KW-0805">Transcription regulation</keyword>
<feature type="region of interest" description="Disordered" evidence="10">
    <location>
        <begin position="139"/>
        <end position="162"/>
    </location>
</feature>
<dbReference type="FunFam" id="3.30.50.10:FF:000030">
    <property type="entry name" value="Nuclear Hormone Receptor family"/>
    <property type="match status" value="1"/>
</dbReference>
<dbReference type="InterPro" id="IPR035500">
    <property type="entry name" value="NHR-like_dom_sf"/>
</dbReference>
<feature type="domain" description="NR LBD" evidence="13">
    <location>
        <begin position="398"/>
        <end position="623"/>
    </location>
</feature>
<evidence type="ECO:0000256" key="5">
    <source>
        <dbReference type="ARBA" id="ARBA00023015"/>
    </source>
</evidence>
<sequence length="623" mass="72151">MEILHGAADLSPEYIQKYLKISSMYADTSNTMDAKCMYGSDAQEYHVDLIKREGTDCYKRPDTSQLYYDNHFQQLNQVNAPTLDHNCHTATVVKAQCDDSYARFELNKSFPSSLYDEKLSCYLSNKSFTESKFNLTAEQKQISREKSSRARKNQTGNTSNKDQIVHETPDIEELKQHEEALVRQLELLASQMGANDDKKNNDCQYLQGHSTSACHRQHRIEGSTALYRFLLRSSKLESIVQRDRTLSCGVCKDYATGVHYGLLTCEGCRGFFKRTILNGRKFRCRSHGNCVINKLQRNHCKYCRFQKCLISGMMIGAVRLDRVPSRRIPNIVPYFCQYKNGQAYPQTISPQHIDSSMVVGDDIMTTSDLKSTMEEKLNSSFSFPSTYKWETYRFDQLSTKDIMCDLLKQLLDVNNSEKLSLSIKKTCNSMTDHFIIWYKDLPFYKQLSDNLNNLILRDKWADILVFFVIYFLSITISVPSLLLFYNEHPKRLSKYLNIEKKANTDIYGMEENQYTRCIIEKFVEIVHLAINCKLTDVEVESISILLVAKYDEVMLNNIDRNELASLENSYLDILQAYEAKTFSEQPVRMTQMLLLFSQIRQVSQLLVTNKMFFLPFLLIPTSI</sequence>
<evidence type="ECO:0000256" key="10">
    <source>
        <dbReference type="SAM" id="MobiDB-lite"/>
    </source>
</evidence>
<dbReference type="SUPFAM" id="SSF48508">
    <property type="entry name" value="Nuclear receptor ligand-binding domain"/>
    <property type="match status" value="1"/>
</dbReference>
<comment type="caution">
    <text evidence="14">The sequence shown here is derived from an EMBL/GenBank/DDBJ whole genome shotgun (WGS) entry which is preliminary data.</text>
</comment>
<dbReference type="InterPro" id="IPR050200">
    <property type="entry name" value="Nuclear_hormone_rcpt_NR3"/>
</dbReference>
<dbReference type="PANTHER" id="PTHR48092">
    <property type="entry name" value="KNIRPS-RELATED PROTEIN-RELATED"/>
    <property type="match status" value="1"/>
</dbReference>
<evidence type="ECO:0000256" key="6">
    <source>
        <dbReference type="ARBA" id="ARBA00023125"/>
    </source>
</evidence>
<dbReference type="AlphaFoldDB" id="A0A8S2D1W6"/>
<keyword evidence="8" id="KW-0675">Receptor</keyword>